<dbReference type="EMBL" id="RBIE01000001">
    <property type="protein sequence ID" value="RKQ63350.1"/>
    <property type="molecule type" value="Genomic_DNA"/>
</dbReference>
<evidence type="ECO:0000256" key="3">
    <source>
        <dbReference type="ARBA" id="ARBA00022801"/>
    </source>
</evidence>
<comment type="cofactor">
    <cofactor evidence="4">
        <name>Mn(2+)</name>
        <dbReference type="ChEBI" id="CHEBI:29035"/>
    </cofactor>
    <text evidence="4">Binds 2 manganese ions per subunit.</text>
</comment>
<gene>
    <name evidence="6" type="ORF">C7457_0219</name>
</gene>
<evidence type="ECO:0000256" key="1">
    <source>
        <dbReference type="ARBA" id="ARBA00009227"/>
    </source>
</evidence>
<dbReference type="Gene3D" id="3.40.800.10">
    <property type="entry name" value="Ureohydrolase domain"/>
    <property type="match status" value="1"/>
</dbReference>
<comment type="caution">
    <text evidence="6">The sequence shown here is derived from an EMBL/GenBank/DDBJ whole genome shotgun (WGS) entry which is preliminary data.</text>
</comment>
<sequence>MKFLSSKDRGKIKIFGVPYDSTTCFRPGARFGADGIRLFSENLEDFSPELEKSLEDLDFTDVGNLELPASPEKMVEEIYSFVKEVEIPVMLGGEHSVTFPVVKALSERFSRLTVVQFDAHADLREEYSGTPYSHACVMRRILELPNTQLVQVGIRSGTREEFELIKLSDRITYVKDVLELPSVLSEVETPIYFTVDIDFFDPSYAPGTGTPEHCGASPVDFFKAVYKLPAASVVGFDVVEVSPPYDPSGITQALGAKIVRELLLKFWG</sequence>
<dbReference type="InterPro" id="IPR006035">
    <property type="entry name" value="Ureohydrolase"/>
</dbReference>
<dbReference type="InterPro" id="IPR023696">
    <property type="entry name" value="Ureohydrolase_dom_sf"/>
</dbReference>
<dbReference type="PROSITE" id="PS01053">
    <property type="entry name" value="ARGINASE_1"/>
    <property type="match status" value="1"/>
</dbReference>
<evidence type="ECO:0000313" key="6">
    <source>
        <dbReference type="EMBL" id="RKQ63350.1"/>
    </source>
</evidence>
<dbReference type="PANTHER" id="PTHR11358:SF26">
    <property type="entry name" value="GUANIDINO ACID HYDROLASE, MITOCHONDRIAL"/>
    <property type="match status" value="1"/>
</dbReference>
<dbReference type="AlphaFoldDB" id="A0A420W7Q3"/>
<dbReference type="InterPro" id="IPR020855">
    <property type="entry name" value="Ureohydrolase_Mn_BS"/>
</dbReference>
<evidence type="ECO:0000313" key="7">
    <source>
        <dbReference type="Proteomes" id="UP000280881"/>
    </source>
</evidence>
<dbReference type="PANTHER" id="PTHR11358">
    <property type="entry name" value="ARGINASE/AGMATINASE"/>
    <property type="match status" value="1"/>
</dbReference>
<feature type="binding site" evidence="4">
    <location>
        <position position="120"/>
    </location>
    <ligand>
        <name>Mn(2+)</name>
        <dbReference type="ChEBI" id="CHEBI:29035"/>
        <label>1</label>
    </ligand>
</feature>
<dbReference type="GO" id="GO:0008783">
    <property type="term" value="F:agmatinase activity"/>
    <property type="evidence" value="ECO:0007669"/>
    <property type="project" value="TreeGrafter"/>
</dbReference>
<evidence type="ECO:0000256" key="4">
    <source>
        <dbReference type="PIRSR" id="PIRSR036979-1"/>
    </source>
</evidence>
<feature type="binding site" evidence="4">
    <location>
        <position position="95"/>
    </location>
    <ligand>
        <name>Mn(2+)</name>
        <dbReference type="ChEBI" id="CHEBI:29035"/>
        <label>1</label>
    </ligand>
</feature>
<accession>A0A420W7Q3</accession>
<feature type="binding site" evidence="4">
    <location>
        <position position="196"/>
    </location>
    <ligand>
        <name>Mn(2+)</name>
        <dbReference type="ChEBI" id="CHEBI:29035"/>
        <label>1</label>
    </ligand>
</feature>
<dbReference type="NCBIfam" id="TIGR01230">
    <property type="entry name" value="agmatinase"/>
    <property type="match status" value="1"/>
</dbReference>
<keyword evidence="7" id="KW-1185">Reference proteome</keyword>
<dbReference type="GO" id="GO:0046872">
    <property type="term" value="F:metal ion binding"/>
    <property type="evidence" value="ECO:0007669"/>
    <property type="project" value="UniProtKB-KW"/>
</dbReference>
<dbReference type="PIRSF" id="PIRSF036979">
    <property type="entry name" value="Arginase"/>
    <property type="match status" value="1"/>
</dbReference>
<feature type="binding site" evidence="4">
    <location>
        <position position="122"/>
    </location>
    <ligand>
        <name>Mn(2+)</name>
        <dbReference type="ChEBI" id="CHEBI:29035"/>
        <label>1</label>
    </ligand>
</feature>
<dbReference type="InterPro" id="IPR005925">
    <property type="entry name" value="Agmatinase-rel"/>
</dbReference>
<organism evidence="6 7">
    <name type="scientific">Thermovibrio guaymasensis</name>
    <dbReference type="NCBI Taxonomy" id="240167"/>
    <lineage>
        <taxon>Bacteria</taxon>
        <taxon>Pseudomonadati</taxon>
        <taxon>Aquificota</taxon>
        <taxon>Aquificia</taxon>
        <taxon>Desulfurobacteriales</taxon>
        <taxon>Desulfurobacteriaceae</taxon>
        <taxon>Thermovibrio</taxon>
    </lineage>
</organism>
<dbReference type="Proteomes" id="UP000280881">
    <property type="component" value="Unassembled WGS sequence"/>
</dbReference>
<evidence type="ECO:0000256" key="2">
    <source>
        <dbReference type="ARBA" id="ARBA00022723"/>
    </source>
</evidence>
<dbReference type="Pfam" id="PF00491">
    <property type="entry name" value="Arginase"/>
    <property type="match status" value="1"/>
</dbReference>
<dbReference type="CDD" id="cd11593">
    <property type="entry name" value="Agmatinase-like_2"/>
    <property type="match status" value="1"/>
</dbReference>
<proteinExistence type="inferred from homology"/>
<protein>
    <submittedName>
        <fullName evidence="6">Agmatinase</fullName>
    </submittedName>
</protein>
<keyword evidence="3 5" id="KW-0378">Hydrolase</keyword>
<dbReference type="GO" id="GO:0033389">
    <property type="term" value="P:putrescine biosynthetic process from arginine, via agmatine"/>
    <property type="evidence" value="ECO:0007669"/>
    <property type="project" value="TreeGrafter"/>
</dbReference>
<keyword evidence="4" id="KW-0464">Manganese</keyword>
<dbReference type="SUPFAM" id="SSF52768">
    <property type="entry name" value="Arginase/deacetylase"/>
    <property type="match status" value="1"/>
</dbReference>
<keyword evidence="2 4" id="KW-0479">Metal-binding</keyword>
<feature type="binding site" evidence="4">
    <location>
        <position position="118"/>
    </location>
    <ligand>
        <name>Mn(2+)</name>
        <dbReference type="ChEBI" id="CHEBI:29035"/>
        <label>1</label>
    </ligand>
</feature>
<name>A0A420W7Q3_9BACT</name>
<feature type="binding site" evidence="4">
    <location>
        <position position="198"/>
    </location>
    <ligand>
        <name>Mn(2+)</name>
        <dbReference type="ChEBI" id="CHEBI:29035"/>
        <label>1</label>
    </ligand>
</feature>
<evidence type="ECO:0000256" key="5">
    <source>
        <dbReference type="RuleBase" id="RU003684"/>
    </source>
</evidence>
<comment type="similarity">
    <text evidence="1">Belongs to the arginase family. Agmatinase subfamily.</text>
</comment>
<dbReference type="RefSeq" id="WP_121169593.1">
    <property type="nucleotide sequence ID" value="NZ_RBIE01000001.1"/>
</dbReference>
<reference evidence="6 7" key="1">
    <citation type="submission" date="2018-10" db="EMBL/GenBank/DDBJ databases">
        <title>Genomic Encyclopedia of Type Strains, Phase IV (KMG-IV): sequencing the most valuable type-strain genomes for metagenomic binning, comparative biology and taxonomic classification.</title>
        <authorList>
            <person name="Goeker M."/>
        </authorList>
    </citation>
    <scope>NUCLEOTIDE SEQUENCE [LARGE SCALE GENOMIC DNA]</scope>
    <source>
        <strain evidence="6 7">DSM 15521</strain>
    </source>
</reference>
<dbReference type="OrthoDB" id="9788689at2"/>
<dbReference type="PROSITE" id="PS51409">
    <property type="entry name" value="ARGINASE_2"/>
    <property type="match status" value="1"/>
</dbReference>